<sequence length="85" mass="8522">MDKSMIKVGDMHSHGGPVKSGSPGSLLDGKPIARLGDLVDCPLHGVNEIVEASSGMDVDGQPAALHGDRTRCGATLIGGDSATVG</sequence>
<dbReference type="Gene3D" id="2.60.200.60">
    <property type="match status" value="1"/>
</dbReference>
<evidence type="ECO:0000313" key="3">
    <source>
        <dbReference type="Proteomes" id="UP000257139"/>
    </source>
</evidence>
<evidence type="ECO:0000256" key="1">
    <source>
        <dbReference type="SAM" id="MobiDB-lite"/>
    </source>
</evidence>
<protein>
    <submittedName>
        <fullName evidence="2">PAAR repeat-containing protein</fullName>
    </submittedName>
</protein>
<dbReference type="RefSeq" id="WP_025581855.1">
    <property type="nucleotide sequence ID" value="NZ_LT976872.1"/>
</dbReference>
<proteinExistence type="predicted"/>
<accession>A0A7Z7NNP9</accession>
<dbReference type="Proteomes" id="UP000257139">
    <property type="component" value="Chromosome CBM2594_b"/>
</dbReference>
<reference evidence="2 3" key="1">
    <citation type="submission" date="2018-01" db="EMBL/GenBank/DDBJ databases">
        <authorList>
            <person name="Clerissi C."/>
        </authorList>
    </citation>
    <scope>NUCLEOTIDE SEQUENCE [LARGE SCALE GENOMIC DNA]</scope>
    <source>
        <strain evidence="2">Cupriavidus taiwanensis STM 6021</strain>
    </source>
</reference>
<dbReference type="CDD" id="cd14744">
    <property type="entry name" value="PAAR_CT_2"/>
    <property type="match status" value="1"/>
</dbReference>
<feature type="compositionally biased region" description="Basic and acidic residues" evidence="1">
    <location>
        <begin position="1"/>
        <end position="13"/>
    </location>
</feature>
<dbReference type="AlphaFoldDB" id="A0A7Z7NNP9"/>
<organism evidence="2 3">
    <name type="scientific">Cupriavidus taiwanensis</name>
    <dbReference type="NCBI Taxonomy" id="164546"/>
    <lineage>
        <taxon>Bacteria</taxon>
        <taxon>Pseudomonadati</taxon>
        <taxon>Pseudomonadota</taxon>
        <taxon>Betaproteobacteria</taxon>
        <taxon>Burkholderiales</taxon>
        <taxon>Burkholderiaceae</taxon>
        <taxon>Cupriavidus</taxon>
    </lineage>
</organism>
<gene>
    <name evidence="2" type="ORF">CBM2594_B50025</name>
</gene>
<dbReference type="EMBL" id="LT978514">
    <property type="protein sequence ID" value="SPC22784.1"/>
    <property type="molecule type" value="Genomic_DNA"/>
</dbReference>
<feature type="region of interest" description="Disordered" evidence="1">
    <location>
        <begin position="1"/>
        <end position="26"/>
    </location>
</feature>
<dbReference type="InterPro" id="IPR008727">
    <property type="entry name" value="PAAR_motif"/>
</dbReference>
<evidence type="ECO:0000313" key="2">
    <source>
        <dbReference type="EMBL" id="SPC22784.1"/>
    </source>
</evidence>
<name>A0A7Z7NNP9_9BURK</name>
<dbReference type="Pfam" id="PF05488">
    <property type="entry name" value="PAAR_motif"/>
    <property type="match status" value="1"/>
</dbReference>